<evidence type="ECO:0000256" key="2">
    <source>
        <dbReference type="SAM" id="Phobius"/>
    </source>
</evidence>
<keyword evidence="2" id="KW-0472">Membrane</keyword>
<dbReference type="Proteomes" id="UP000291334">
    <property type="component" value="Unassembled WGS sequence"/>
</dbReference>
<evidence type="ECO:0000313" key="6">
    <source>
        <dbReference type="Proteomes" id="UP000293172"/>
    </source>
</evidence>
<keyword evidence="2" id="KW-1133">Transmembrane helix</keyword>
<reference evidence="5 6" key="1">
    <citation type="submission" date="2018-06" db="EMBL/GenBank/DDBJ databases">
        <title>Three novel Pseudomonas species isolated from symptomatic oak.</title>
        <authorList>
            <person name="Bueno-Gonzalez V."/>
            <person name="Brady C."/>
        </authorList>
    </citation>
    <scope>NUCLEOTIDE SEQUENCE [LARGE SCALE GENOMIC DNA]</scope>
    <source>
        <strain evidence="4 5">P26B</strain>
        <strain evidence="3 6">P6B</strain>
    </source>
</reference>
<evidence type="ECO:0000313" key="4">
    <source>
        <dbReference type="EMBL" id="TBV07089.1"/>
    </source>
</evidence>
<dbReference type="OrthoDB" id="7031058at2"/>
<dbReference type="Proteomes" id="UP000293172">
    <property type="component" value="Unassembled WGS sequence"/>
</dbReference>
<keyword evidence="2" id="KW-0812">Transmembrane</keyword>
<proteinExistence type="predicted"/>
<keyword evidence="5" id="KW-1185">Reference proteome</keyword>
<accession>A0A4Q9R294</accession>
<name>A0A4Q9R294_9GAMM</name>
<sequence length="123" mass="14177">MNPPPLSSKSSPRELRKAMLRMRLEMHRQELRHETLVMLQPLHKAQDFGRHWRTELKNSNAPLWITGGAFLMALVGLRGGHWRRWLRIALIAFPVLRKRPARADRGKETSKPSDTADTGHDLA</sequence>
<gene>
    <name evidence="4" type="ORF">DNK34_09710</name>
    <name evidence="3" type="ORF">DNK44_10475</name>
</gene>
<feature type="region of interest" description="Disordered" evidence="1">
    <location>
        <begin position="100"/>
        <end position="123"/>
    </location>
</feature>
<protein>
    <recommendedName>
        <fullName evidence="7">YqjK-like protein</fullName>
    </recommendedName>
</protein>
<feature type="compositionally biased region" description="Basic and acidic residues" evidence="1">
    <location>
        <begin position="101"/>
        <end position="111"/>
    </location>
</feature>
<comment type="caution">
    <text evidence="3">The sequence shown here is derived from an EMBL/GenBank/DDBJ whole genome shotgun (WGS) entry which is preliminary data.</text>
</comment>
<organism evidence="3 6">
    <name type="scientific">Phytopseudomonas dryadis</name>
    <dbReference type="NCBI Taxonomy" id="2487520"/>
    <lineage>
        <taxon>Bacteria</taxon>
        <taxon>Pseudomonadati</taxon>
        <taxon>Pseudomonadota</taxon>
        <taxon>Gammaproteobacteria</taxon>
        <taxon>Pseudomonadales</taxon>
        <taxon>Pseudomonadaceae</taxon>
        <taxon>Phytopseudomonas</taxon>
    </lineage>
</organism>
<evidence type="ECO:0008006" key="7">
    <source>
        <dbReference type="Google" id="ProtNLM"/>
    </source>
</evidence>
<feature type="transmembrane region" description="Helical" evidence="2">
    <location>
        <begin position="61"/>
        <end position="77"/>
    </location>
</feature>
<evidence type="ECO:0000313" key="5">
    <source>
        <dbReference type="Proteomes" id="UP000291334"/>
    </source>
</evidence>
<dbReference type="AlphaFoldDB" id="A0A4Q9R294"/>
<evidence type="ECO:0000313" key="3">
    <source>
        <dbReference type="EMBL" id="TBU93403.1"/>
    </source>
</evidence>
<dbReference type="EMBL" id="QJUL01000012">
    <property type="protein sequence ID" value="TBU93403.1"/>
    <property type="molecule type" value="Genomic_DNA"/>
</dbReference>
<evidence type="ECO:0000256" key="1">
    <source>
        <dbReference type="SAM" id="MobiDB-lite"/>
    </source>
</evidence>
<dbReference type="EMBL" id="QJUM01000009">
    <property type="protein sequence ID" value="TBV07089.1"/>
    <property type="molecule type" value="Genomic_DNA"/>
</dbReference>